<accession>A0A5B7WX49</accession>
<name>A0A5B7WX49_9MICC</name>
<keyword evidence="5" id="KW-1133">Transmembrane helix</keyword>
<dbReference type="InterPro" id="IPR007168">
    <property type="entry name" value="Phageshock_PspC_N"/>
</dbReference>
<dbReference type="SUPFAM" id="SSF55874">
    <property type="entry name" value="ATPase domain of HSP90 chaperone/DNA topoisomerase II/histidine kinase"/>
    <property type="match status" value="1"/>
</dbReference>
<dbReference type="GO" id="GO:0000160">
    <property type="term" value="P:phosphorelay signal transduction system"/>
    <property type="evidence" value="ECO:0007669"/>
    <property type="project" value="UniProtKB-KW"/>
</dbReference>
<feature type="transmembrane region" description="Helical" evidence="5">
    <location>
        <begin position="38"/>
        <end position="59"/>
    </location>
</feature>
<sequence>METPEQPRRIVRSESRLLAGVCAGLAEHLNLPVSYVRLGFLLLTAIGGIGAVLYAWLWVFTPSSQESQADEQRSTGTRRRSLAEELGLDAPGSLNPREVALKLGSMREVLVGVVLTVLALLALGQWLGWNIRWDLIWPSIGIVAGVLLAWLQIDGRGGPQATRRERAGALSRLVVGLLLVIGGLLLIVNGTVSTSDLIGGIWAALAIFGGALVVLLPFGTRLWRDYLAERSSRQAAAQRAEFAAHLHDSVLQTLAVIQKRAGDPAAVRALARSQERELRQWLYGDEDVSEGDVVAEISQEAAQIEQLMLREVDVVSVGSAQGFEGQHALVQASREAMMNAAKHATGLISVFIECGEQAVEVFIRDRGDGFDPQDIDPDRQGVRESILGRMERAGGEAKIRSGEQGTEIQLKMPRTTAGKANHHD</sequence>
<keyword evidence="1" id="KW-0808">Transferase</keyword>
<dbReference type="AlphaFoldDB" id="A0A5B7WX49"/>
<gene>
    <name evidence="8" type="ORF">GcLGCM259_2106</name>
</gene>
<feature type="transmembrane region" description="Helical" evidence="5">
    <location>
        <begin position="135"/>
        <end position="153"/>
    </location>
</feature>
<dbReference type="GO" id="GO:0016301">
    <property type="term" value="F:kinase activity"/>
    <property type="evidence" value="ECO:0007669"/>
    <property type="project" value="UniProtKB-KW"/>
</dbReference>
<evidence type="ECO:0000259" key="7">
    <source>
        <dbReference type="Pfam" id="PF04024"/>
    </source>
</evidence>
<protein>
    <submittedName>
        <fullName evidence="8">Uncharacterized protein</fullName>
    </submittedName>
</protein>
<dbReference type="KEGG" id="gcr:GcLGCM259_2106"/>
<dbReference type="InterPro" id="IPR050482">
    <property type="entry name" value="Sensor_HK_TwoCompSys"/>
</dbReference>
<keyword evidence="3" id="KW-0902">Two-component regulatory system</keyword>
<dbReference type="RefSeq" id="WP_138926610.1">
    <property type="nucleotide sequence ID" value="NZ_CP034412.1"/>
</dbReference>
<evidence type="ECO:0000313" key="8">
    <source>
        <dbReference type="EMBL" id="QCY47820.1"/>
    </source>
</evidence>
<dbReference type="Pfam" id="PF02518">
    <property type="entry name" value="HATPase_c"/>
    <property type="match status" value="1"/>
</dbReference>
<dbReference type="Proteomes" id="UP000307000">
    <property type="component" value="Chromosome"/>
</dbReference>
<dbReference type="Pfam" id="PF04024">
    <property type="entry name" value="PspC"/>
    <property type="match status" value="1"/>
</dbReference>
<evidence type="ECO:0000259" key="6">
    <source>
        <dbReference type="Pfam" id="PF02518"/>
    </source>
</evidence>
<evidence type="ECO:0000256" key="2">
    <source>
        <dbReference type="ARBA" id="ARBA00022777"/>
    </source>
</evidence>
<evidence type="ECO:0000256" key="1">
    <source>
        <dbReference type="ARBA" id="ARBA00022679"/>
    </source>
</evidence>
<feature type="transmembrane region" description="Helical" evidence="5">
    <location>
        <begin position="109"/>
        <end position="129"/>
    </location>
</feature>
<feature type="region of interest" description="Disordered" evidence="4">
    <location>
        <begin position="391"/>
        <end position="424"/>
    </location>
</feature>
<keyword evidence="5" id="KW-0812">Transmembrane</keyword>
<organism evidence="8 9">
    <name type="scientific">Glutamicibacter creatinolyticus</name>
    <dbReference type="NCBI Taxonomy" id="162496"/>
    <lineage>
        <taxon>Bacteria</taxon>
        <taxon>Bacillati</taxon>
        <taxon>Actinomycetota</taxon>
        <taxon>Actinomycetes</taxon>
        <taxon>Micrococcales</taxon>
        <taxon>Micrococcaceae</taxon>
        <taxon>Glutamicibacter</taxon>
    </lineage>
</organism>
<reference evidence="8 9" key="1">
    <citation type="submission" date="2018-12" db="EMBL/GenBank/DDBJ databases">
        <title>Complete Genome Sequence of Glutamicibacter creatinolyticus strain LGCM259,isolated from an abscess of a 12-year-old mare in Italy.</title>
        <authorList>
            <person name="Santos R.G."/>
            <person name="Silva A.L."/>
            <person name="Seyffert N."/>
            <person name="Castro T.L.P."/>
            <person name="Attili A.R."/>
            <person name="Rifici C."/>
            <person name="Mazzullo G."/>
            <person name="Brenig B."/>
            <person name="Venanzi F."/>
            <person name="Azevedo V."/>
        </authorList>
    </citation>
    <scope>NUCLEOTIDE SEQUENCE [LARGE SCALE GENOMIC DNA]</scope>
    <source>
        <strain evidence="8 9">LGCM 259</strain>
    </source>
</reference>
<evidence type="ECO:0000313" key="9">
    <source>
        <dbReference type="Proteomes" id="UP000307000"/>
    </source>
</evidence>
<feature type="domain" description="Phage shock protein PspC N-terminal" evidence="7">
    <location>
        <begin position="8"/>
        <end position="63"/>
    </location>
</feature>
<proteinExistence type="predicted"/>
<dbReference type="PANTHER" id="PTHR24421:SF61">
    <property type="entry name" value="OXYGEN SENSOR HISTIDINE KINASE NREB"/>
    <property type="match status" value="1"/>
</dbReference>
<dbReference type="InterPro" id="IPR003594">
    <property type="entry name" value="HATPase_dom"/>
</dbReference>
<evidence type="ECO:0000256" key="5">
    <source>
        <dbReference type="SAM" id="Phobius"/>
    </source>
</evidence>
<dbReference type="Gene3D" id="3.30.565.10">
    <property type="entry name" value="Histidine kinase-like ATPase, C-terminal domain"/>
    <property type="match status" value="1"/>
</dbReference>
<evidence type="ECO:0000256" key="4">
    <source>
        <dbReference type="SAM" id="MobiDB-lite"/>
    </source>
</evidence>
<keyword evidence="2" id="KW-0418">Kinase</keyword>
<feature type="compositionally biased region" description="Basic and acidic residues" evidence="4">
    <location>
        <begin position="391"/>
        <end position="401"/>
    </location>
</feature>
<evidence type="ECO:0000256" key="3">
    <source>
        <dbReference type="ARBA" id="ARBA00023012"/>
    </source>
</evidence>
<feature type="domain" description="Histidine kinase/HSP90-like ATPase" evidence="6">
    <location>
        <begin position="327"/>
        <end position="415"/>
    </location>
</feature>
<keyword evidence="5" id="KW-0472">Membrane</keyword>
<dbReference type="EMBL" id="CP034412">
    <property type="protein sequence ID" value="QCY47820.1"/>
    <property type="molecule type" value="Genomic_DNA"/>
</dbReference>
<feature type="transmembrane region" description="Helical" evidence="5">
    <location>
        <begin position="173"/>
        <end position="192"/>
    </location>
</feature>
<keyword evidence="9" id="KW-1185">Reference proteome</keyword>
<dbReference type="PANTHER" id="PTHR24421">
    <property type="entry name" value="NITRATE/NITRITE SENSOR PROTEIN NARX-RELATED"/>
    <property type="match status" value="1"/>
</dbReference>
<feature type="transmembrane region" description="Helical" evidence="5">
    <location>
        <begin position="198"/>
        <end position="223"/>
    </location>
</feature>
<dbReference type="InterPro" id="IPR036890">
    <property type="entry name" value="HATPase_C_sf"/>
</dbReference>